<keyword evidence="7" id="KW-0812">Transmembrane</keyword>
<dbReference type="AlphaFoldDB" id="A0A1H9LY73"/>
<evidence type="ECO:0000256" key="2">
    <source>
        <dbReference type="ARBA" id="ARBA00004401"/>
    </source>
</evidence>
<dbReference type="InterPro" id="IPR036286">
    <property type="entry name" value="LexA/Signal_pep-like_sf"/>
</dbReference>
<evidence type="ECO:0000313" key="10">
    <source>
        <dbReference type="Proteomes" id="UP000182584"/>
    </source>
</evidence>
<dbReference type="CDD" id="cd06530">
    <property type="entry name" value="S26_SPase_I"/>
    <property type="match status" value="1"/>
</dbReference>
<dbReference type="PROSITE" id="PS00760">
    <property type="entry name" value="SPASE_I_2"/>
    <property type="match status" value="1"/>
</dbReference>
<evidence type="ECO:0000256" key="5">
    <source>
        <dbReference type="ARBA" id="ARBA00022801"/>
    </source>
</evidence>
<dbReference type="Gene3D" id="2.10.109.10">
    <property type="entry name" value="Umud Fragment, subunit A"/>
    <property type="match status" value="1"/>
</dbReference>
<evidence type="ECO:0000256" key="6">
    <source>
        <dbReference type="PIRSR" id="PIRSR600223-1"/>
    </source>
</evidence>
<evidence type="ECO:0000256" key="4">
    <source>
        <dbReference type="ARBA" id="ARBA00013208"/>
    </source>
</evidence>
<evidence type="ECO:0000313" key="9">
    <source>
        <dbReference type="EMBL" id="SER15773.1"/>
    </source>
</evidence>
<dbReference type="GO" id="GO:0005886">
    <property type="term" value="C:plasma membrane"/>
    <property type="evidence" value="ECO:0007669"/>
    <property type="project" value="UniProtKB-SubCell"/>
</dbReference>
<feature type="active site" evidence="6">
    <location>
        <position position="91"/>
    </location>
</feature>
<dbReference type="RefSeq" id="WP_022758141.1">
    <property type="nucleotide sequence ID" value="NZ_FOGJ01000002.1"/>
</dbReference>
<organism evidence="9 10">
    <name type="scientific">Butyrivibrio fibrisolvens</name>
    <dbReference type="NCBI Taxonomy" id="831"/>
    <lineage>
        <taxon>Bacteria</taxon>
        <taxon>Bacillati</taxon>
        <taxon>Bacillota</taxon>
        <taxon>Clostridia</taxon>
        <taxon>Lachnospirales</taxon>
        <taxon>Lachnospiraceae</taxon>
        <taxon>Butyrivibrio</taxon>
    </lineage>
</organism>
<dbReference type="NCBIfam" id="TIGR02227">
    <property type="entry name" value="sigpep_I_bact"/>
    <property type="match status" value="1"/>
</dbReference>
<accession>A0A1H9LY73</accession>
<dbReference type="OrthoDB" id="9802919at2"/>
<evidence type="ECO:0000256" key="1">
    <source>
        <dbReference type="ARBA" id="ARBA00000677"/>
    </source>
</evidence>
<dbReference type="PANTHER" id="PTHR43390:SF1">
    <property type="entry name" value="CHLOROPLAST PROCESSING PEPTIDASE"/>
    <property type="match status" value="1"/>
</dbReference>
<keyword evidence="7" id="KW-0645">Protease</keyword>
<dbReference type="Pfam" id="PF10502">
    <property type="entry name" value="Peptidase_S26"/>
    <property type="match status" value="1"/>
</dbReference>
<dbReference type="eggNOG" id="COG0681">
    <property type="taxonomic scope" value="Bacteria"/>
</dbReference>
<sequence length="186" mass="20951">MGDNNSTFRKVIKEIASTLIYIASVILITFLFITFVAQRTEVSGHSMMNTLQDKDSLIVSKISYEIGDPERFDIVVFPHVDALGNSTYFIKRIIGMPGETVKIDLEGNIYINGQILVESYGREVIKNPGVAYEGVTLGPDEYFVMGDNRNDSMDSRYEDVGNIKRDELVGKAWLRIYPFDSFGTVK</sequence>
<proteinExistence type="inferred from homology"/>
<comment type="similarity">
    <text evidence="3 7">Belongs to the peptidase S26 family.</text>
</comment>
<dbReference type="Proteomes" id="UP000182584">
    <property type="component" value="Unassembled WGS sequence"/>
</dbReference>
<gene>
    <name evidence="9" type="ORF">SAMN04487884_102216</name>
</gene>
<dbReference type="SUPFAM" id="SSF51306">
    <property type="entry name" value="LexA/Signal peptidase"/>
    <property type="match status" value="1"/>
</dbReference>
<dbReference type="PROSITE" id="PS00761">
    <property type="entry name" value="SPASE_I_3"/>
    <property type="match status" value="1"/>
</dbReference>
<feature type="transmembrane region" description="Helical" evidence="7">
    <location>
        <begin position="15"/>
        <end position="37"/>
    </location>
</feature>
<evidence type="ECO:0000256" key="3">
    <source>
        <dbReference type="ARBA" id="ARBA00009370"/>
    </source>
</evidence>
<reference evidence="9 10" key="1">
    <citation type="submission" date="2016-10" db="EMBL/GenBank/DDBJ databases">
        <authorList>
            <person name="de Groot N.N."/>
        </authorList>
    </citation>
    <scope>NUCLEOTIDE SEQUENCE [LARGE SCALE GENOMIC DNA]</scope>
    <source>
        <strain evidence="9 10">AR40</strain>
    </source>
</reference>
<dbReference type="GO" id="GO:0009003">
    <property type="term" value="F:signal peptidase activity"/>
    <property type="evidence" value="ECO:0007669"/>
    <property type="project" value="UniProtKB-EC"/>
</dbReference>
<comment type="subcellular location">
    <subcellularLocation>
        <location evidence="2">Cell membrane</location>
        <topology evidence="2">Single-pass type II membrane protein</topology>
    </subcellularLocation>
    <subcellularLocation>
        <location evidence="7">Membrane</location>
        <topology evidence="7">Single-pass type II membrane protein</topology>
    </subcellularLocation>
</comment>
<keyword evidence="7" id="KW-1133">Transmembrane helix</keyword>
<dbReference type="GO" id="GO:0004252">
    <property type="term" value="F:serine-type endopeptidase activity"/>
    <property type="evidence" value="ECO:0007669"/>
    <property type="project" value="InterPro"/>
</dbReference>
<dbReference type="InterPro" id="IPR019757">
    <property type="entry name" value="Pept_S26A_signal_pept_1_Lys-AS"/>
</dbReference>
<dbReference type="PANTHER" id="PTHR43390">
    <property type="entry name" value="SIGNAL PEPTIDASE I"/>
    <property type="match status" value="1"/>
</dbReference>
<feature type="active site" evidence="6">
    <location>
        <position position="46"/>
    </location>
</feature>
<dbReference type="EC" id="3.4.21.89" evidence="4 7"/>
<dbReference type="InterPro" id="IPR019533">
    <property type="entry name" value="Peptidase_S26"/>
</dbReference>
<dbReference type="InterPro" id="IPR019758">
    <property type="entry name" value="Pept_S26A_signal_pept_1_CS"/>
</dbReference>
<dbReference type="PRINTS" id="PR00727">
    <property type="entry name" value="LEADERPTASE"/>
</dbReference>
<evidence type="ECO:0000256" key="7">
    <source>
        <dbReference type="RuleBase" id="RU362042"/>
    </source>
</evidence>
<keyword evidence="5 7" id="KW-0378">Hydrolase</keyword>
<keyword evidence="7" id="KW-0472">Membrane</keyword>
<feature type="domain" description="Peptidase S26" evidence="8">
    <location>
        <begin position="18"/>
        <end position="176"/>
    </location>
</feature>
<dbReference type="InterPro" id="IPR000223">
    <property type="entry name" value="Pept_S26A_signal_pept_1"/>
</dbReference>
<protein>
    <recommendedName>
        <fullName evidence="4 7">Signal peptidase I</fullName>
        <ecNumber evidence="4 7">3.4.21.89</ecNumber>
    </recommendedName>
</protein>
<comment type="catalytic activity">
    <reaction evidence="1 7">
        <text>Cleavage of hydrophobic, N-terminal signal or leader sequences from secreted and periplasmic proteins.</text>
        <dbReference type="EC" id="3.4.21.89"/>
    </reaction>
</comment>
<name>A0A1H9LY73_BUTFI</name>
<evidence type="ECO:0000259" key="8">
    <source>
        <dbReference type="Pfam" id="PF10502"/>
    </source>
</evidence>
<dbReference type="GO" id="GO:0006465">
    <property type="term" value="P:signal peptide processing"/>
    <property type="evidence" value="ECO:0007669"/>
    <property type="project" value="InterPro"/>
</dbReference>
<dbReference type="EMBL" id="FOGJ01000002">
    <property type="protein sequence ID" value="SER15773.1"/>
    <property type="molecule type" value="Genomic_DNA"/>
</dbReference>